<keyword evidence="3" id="KW-1185">Reference proteome</keyword>
<evidence type="ECO:0000313" key="2">
    <source>
        <dbReference type="EMBL" id="KXL52676.1"/>
    </source>
</evidence>
<dbReference type="PANTHER" id="PTHR40101">
    <property type="entry name" value="CONSERVED PROTEIN"/>
    <property type="match status" value="1"/>
</dbReference>
<reference evidence="2 3" key="1">
    <citation type="submission" date="2016-01" db="EMBL/GenBank/DDBJ databases">
        <title>Genome sequence of Clostridium neopropionicum X4, DSM-3847.</title>
        <authorList>
            <person name="Poehlein A."/>
            <person name="Beck M.H."/>
            <person name="Bengelsdorf F.R."/>
            <person name="Daniel R."/>
            <person name="Duerre P."/>
        </authorList>
    </citation>
    <scope>NUCLEOTIDE SEQUENCE [LARGE SCALE GENOMIC DNA]</scope>
    <source>
        <strain evidence="2 3">DSM-3847</strain>
    </source>
</reference>
<dbReference type="PANTHER" id="PTHR40101:SF1">
    <property type="entry name" value="4FE-4S DOMAIN-CONTAINING PROTEIN"/>
    <property type="match status" value="1"/>
</dbReference>
<dbReference type="InterPro" id="IPR019224">
    <property type="entry name" value="DUF2148"/>
</dbReference>
<dbReference type="OrthoDB" id="5505478at2"/>
<evidence type="ECO:0000313" key="3">
    <source>
        <dbReference type="Proteomes" id="UP000070539"/>
    </source>
</evidence>
<organism evidence="2 3">
    <name type="scientific">Anaerotignum neopropionicum</name>
    <dbReference type="NCBI Taxonomy" id="36847"/>
    <lineage>
        <taxon>Bacteria</taxon>
        <taxon>Bacillati</taxon>
        <taxon>Bacillota</taxon>
        <taxon>Clostridia</taxon>
        <taxon>Lachnospirales</taxon>
        <taxon>Anaerotignaceae</taxon>
        <taxon>Anaerotignum</taxon>
    </lineage>
</organism>
<comment type="caution">
    <text evidence="2">The sequence shown here is derived from an EMBL/GenBank/DDBJ whole genome shotgun (WGS) entry which is preliminary data.</text>
</comment>
<accession>A0A136WDV0</accession>
<gene>
    <name evidence="2" type="ORF">CLNEO_20850</name>
</gene>
<evidence type="ECO:0000259" key="1">
    <source>
        <dbReference type="Pfam" id="PF09918"/>
    </source>
</evidence>
<dbReference type="RefSeq" id="WP_066088513.1">
    <property type="nucleotide sequence ID" value="NZ_LRVM01000006.1"/>
</dbReference>
<dbReference type="Pfam" id="PF09918">
    <property type="entry name" value="DUF2148"/>
    <property type="match status" value="1"/>
</dbReference>
<sequence length="192" mass="20174">MKYSGEKLQLRAIETVASLMVTAAKTAPKGCGRDSMESLIIDGADKDALAAKMREIGEETRQPFYLRDAENIDLSACVVLFGAQETYRGLPYCNYCGAGDCFGANKSGTHCAFAVGDLGIAMGSAVSVAGAHHIDNRIMFSAGKAALALGLFSEKVFLGYGIPLSVSEKSPYFDRPATTPASSTPTPGCNAK</sequence>
<dbReference type="Proteomes" id="UP000070539">
    <property type="component" value="Unassembled WGS sequence"/>
</dbReference>
<protein>
    <recommendedName>
        <fullName evidence="1">DUF2148 domain-containing protein</fullName>
    </recommendedName>
</protein>
<name>A0A136WDV0_9FIRM</name>
<proteinExistence type="predicted"/>
<dbReference type="PATRIC" id="fig|36847.3.peg.2453"/>
<feature type="domain" description="DUF2148" evidence="1">
    <location>
        <begin position="108"/>
        <end position="175"/>
    </location>
</feature>
<dbReference type="EMBL" id="LRVM01000006">
    <property type="protein sequence ID" value="KXL52676.1"/>
    <property type="molecule type" value="Genomic_DNA"/>
</dbReference>
<dbReference type="AlphaFoldDB" id="A0A136WDV0"/>